<evidence type="ECO:0000313" key="2">
    <source>
        <dbReference type="EMBL" id="MBB6501697.1"/>
    </source>
</evidence>
<dbReference type="InterPro" id="IPR036363">
    <property type="entry name" value="Thiol_cytolysin_ab_sf"/>
</dbReference>
<evidence type="ECO:0000313" key="3">
    <source>
        <dbReference type="Proteomes" id="UP000521017"/>
    </source>
</evidence>
<sequence>MRIINLALVILFLCSCSKTEVPVVPPNPPVLPPVIPPVVPPVVGASGYINLENLVNSSGYSLLKDSVWSDQVSHTLLLQYTPSSRLMILPAFQEKIFPCAILKGNFTGQKIDPEVVADYEVNPITVSPTFLNLPDKFNFVIEKPSYTATLDYLKRALSGTAVHKQIYNFSYNSFAFTHLNELNILFGGNVDIKQLFGISTENTGTVTKVRNGIVLRAVQVNFGIDMDIPEYSVFKAKVDNNILNKSKISSVSSIDYGRMGLLTLQADAKPEQLNVITNKIRTSQPLGADEEKLLTTAEIHTYLNGYSYSGTKSVESASGLQKIQGFYNLISSEGTFSASTYGSPLFYTLNHSVDYSRVPQQGYVVRVNVQREKVIKTN</sequence>
<feature type="signal peptide" evidence="1">
    <location>
        <begin position="1"/>
        <end position="20"/>
    </location>
</feature>
<dbReference type="RefSeq" id="WP_184627681.1">
    <property type="nucleotide sequence ID" value="NZ_JACHCC010000010.1"/>
</dbReference>
<evidence type="ECO:0008006" key="4">
    <source>
        <dbReference type="Google" id="ProtNLM"/>
    </source>
</evidence>
<dbReference type="SUPFAM" id="SSF56978">
    <property type="entry name" value="Perfringolysin"/>
    <property type="match status" value="1"/>
</dbReference>
<dbReference type="Proteomes" id="UP000521017">
    <property type="component" value="Unassembled WGS sequence"/>
</dbReference>
<dbReference type="PROSITE" id="PS51257">
    <property type="entry name" value="PROKAR_LIPOPROTEIN"/>
    <property type="match status" value="1"/>
</dbReference>
<protein>
    <recommendedName>
        <fullName evidence="4">Thiol-activated cytolysin</fullName>
    </recommendedName>
</protein>
<organism evidence="2 3">
    <name type="scientific">Pedobacter cryoconitis</name>
    <dbReference type="NCBI Taxonomy" id="188932"/>
    <lineage>
        <taxon>Bacteria</taxon>
        <taxon>Pseudomonadati</taxon>
        <taxon>Bacteroidota</taxon>
        <taxon>Sphingobacteriia</taxon>
        <taxon>Sphingobacteriales</taxon>
        <taxon>Sphingobacteriaceae</taxon>
        <taxon>Pedobacter</taxon>
    </lineage>
</organism>
<dbReference type="EMBL" id="JACHCC010000010">
    <property type="protein sequence ID" value="MBB6501697.1"/>
    <property type="molecule type" value="Genomic_DNA"/>
</dbReference>
<name>A0A7X0J7F8_9SPHI</name>
<dbReference type="AlphaFoldDB" id="A0A7X0J7F8"/>
<accession>A0A7X0J7F8</accession>
<keyword evidence="1" id="KW-0732">Signal</keyword>
<dbReference type="InterPro" id="IPR036359">
    <property type="entry name" value="Thiol_cytolysin_sf"/>
</dbReference>
<reference evidence="2 3" key="1">
    <citation type="submission" date="2020-08" db="EMBL/GenBank/DDBJ databases">
        <title>Genomic Encyclopedia of Type Strains, Phase IV (KMG-V): Genome sequencing to study the core and pangenomes of soil and plant-associated prokaryotes.</title>
        <authorList>
            <person name="Whitman W."/>
        </authorList>
    </citation>
    <scope>NUCLEOTIDE SEQUENCE [LARGE SCALE GENOMIC DNA]</scope>
    <source>
        <strain evidence="2 3">M2T3</strain>
    </source>
</reference>
<comment type="caution">
    <text evidence="2">The sequence shown here is derived from an EMBL/GenBank/DDBJ whole genome shotgun (WGS) entry which is preliminary data.</text>
</comment>
<dbReference type="Gene3D" id="3.90.840.10">
    <property type="entry name" value="Thiol-activated cytolysin superfamily/Thiol-activated cytolysin, alpha-beta domain"/>
    <property type="match status" value="1"/>
</dbReference>
<feature type="chain" id="PRO_5030827348" description="Thiol-activated cytolysin" evidence="1">
    <location>
        <begin position="21"/>
        <end position="378"/>
    </location>
</feature>
<dbReference type="GO" id="GO:0015485">
    <property type="term" value="F:cholesterol binding"/>
    <property type="evidence" value="ECO:0007669"/>
    <property type="project" value="InterPro"/>
</dbReference>
<proteinExistence type="predicted"/>
<gene>
    <name evidence="2" type="ORF">HDF25_003872</name>
</gene>
<evidence type="ECO:0000256" key="1">
    <source>
        <dbReference type="SAM" id="SignalP"/>
    </source>
</evidence>